<sequence>MAHQDTEELPIQISKLTFHELTEGDLTNAEASLRRARKAKIEGAFMELQKVILRYTTCEFVLANRYQHAEETMLMISRELGKSNTSTPACIKKAFKAIKKIDLSKTWAHHEAEMSKFKLQRDKDHRIRINKAQASALAKAEAASAVRAADVAKPQLVLTRDQINILQQHLIDKDAIPTKIFLFAQSRLPARKPASVENPARIRE</sequence>
<accession>A0ABR4CYW1</accession>
<name>A0ABR4CYW1_9HELO</name>
<organism evidence="1 2">
    <name type="scientific">Oculimacula yallundae</name>
    <dbReference type="NCBI Taxonomy" id="86028"/>
    <lineage>
        <taxon>Eukaryota</taxon>
        <taxon>Fungi</taxon>
        <taxon>Dikarya</taxon>
        <taxon>Ascomycota</taxon>
        <taxon>Pezizomycotina</taxon>
        <taxon>Leotiomycetes</taxon>
        <taxon>Helotiales</taxon>
        <taxon>Ploettnerulaceae</taxon>
        <taxon>Oculimacula</taxon>
    </lineage>
</organism>
<comment type="caution">
    <text evidence="1">The sequence shown here is derived from an EMBL/GenBank/DDBJ whole genome shotgun (WGS) entry which is preliminary data.</text>
</comment>
<keyword evidence="2" id="KW-1185">Reference proteome</keyword>
<dbReference type="Proteomes" id="UP001595075">
    <property type="component" value="Unassembled WGS sequence"/>
</dbReference>
<evidence type="ECO:0000313" key="1">
    <source>
        <dbReference type="EMBL" id="KAL2075030.1"/>
    </source>
</evidence>
<dbReference type="EMBL" id="JAZHXI010000002">
    <property type="protein sequence ID" value="KAL2075030.1"/>
    <property type="molecule type" value="Genomic_DNA"/>
</dbReference>
<protein>
    <submittedName>
        <fullName evidence="1">Uncharacterized protein</fullName>
    </submittedName>
</protein>
<gene>
    <name evidence="1" type="ORF">VTL71DRAFT_8810</name>
</gene>
<reference evidence="1 2" key="1">
    <citation type="journal article" date="2024" name="Commun. Biol.">
        <title>Comparative genomic analysis of thermophilic fungi reveals convergent evolutionary adaptations and gene losses.</title>
        <authorList>
            <person name="Steindorff A.S."/>
            <person name="Aguilar-Pontes M.V."/>
            <person name="Robinson A.J."/>
            <person name="Andreopoulos B."/>
            <person name="LaButti K."/>
            <person name="Kuo A."/>
            <person name="Mondo S."/>
            <person name="Riley R."/>
            <person name="Otillar R."/>
            <person name="Haridas S."/>
            <person name="Lipzen A."/>
            <person name="Grimwood J."/>
            <person name="Schmutz J."/>
            <person name="Clum A."/>
            <person name="Reid I.D."/>
            <person name="Moisan M.C."/>
            <person name="Butler G."/>
            <person name="Nguyen T.T.M."/>
            <person name="Dewar K."/>
            <person name="Conant G."/>
            <person name="Drula E."/>
            <person name="Henrissat B."/>
            <person name="Hansel C."/>
            <person name="Singer S."/>
            <person name="Hutchinson M.I."/>
            <person name="de Vries R.P."/>
            <person name="Natvig D.O."/>
            <person name="Powell A.J."/>
            <person name="Tsang A."/>
            <person name="Grigoriev I.V."/>
        </authorList>
    </citation>
    <scope>NUCLEOTIDE SEQUENCE [LARGE SCALE GENOMIC DNA]</scope>
    <source>
        <strain evidence="1 2">CBS 494.80</strain>
    </source>
</reference>
<proteinExistence type="predicted"/>
<evidence type="ECO:0000313" key="2">
    <source>
        <dbReference type="Proteomes" id="UP001595075"/>
    </source>
</evidence>